<organism evidence="1 2">
    <name type="scientific">Vitrella brassicaformis (strain CCMP3155)</name>
    <dbReference type="NCBI Taxonomy" id="1169540"/>
    <lineage>
        <taxon>Eukaryota</taxon>
        <taxon>Sar</taxon>
        <taxon>Alveolata</taxon>
        <taxon>Colpodellida</taxon>
        <taxon>Vitrellaceae</taxon>
        <taxon>Vitrella</taxon>
    </lineage>
</organism>
<keyword evidence="2" id="KW-1185">Reference proteome</keyword>
<dbReference type="AlphaFoldDB" id="A0A0G4GLW6"/>
<dbReference type="VEuPathDB" id="CryptoDB:Vbra_22802"/>
<dbReference type="PhylomeDB" id="A0A0G4GLW6"/>
<gene>
    <name evidence="1" type="ORF">Vbra_22802</name>
</gene>
<dbReference type="InParanoid" id="A0A0G4GLW6"/>
<dbReference type="EMBL" id="CDMY01000713">
    <property type="protein sequence ID" value="CEM31118.1"/>
    <property type="molecule type" value="Genomic_DNA"/>
</dbReference>
<reference evidence="1 2" key="1">
    <citation type="submission" date="2014-11" db="EMBL/GenBank/DDBJ databases">
        <authorList>
            <person name="Zhu J."/>
            <person name="Qi W."/>
            <person name="Song R."/>
        </authorList>
    </citation>
    <scope>NUCLEOTIDE SEQUENCE [LARGE SCALE GENOMIC DNA]</scope>
</reference>
<evidence type="ECO:0000313" key="2">
    <source>
        <dbReference type="Proteomes" id="UP000041254"/>
    </source>
</evidence>
<accession>A0A0G4GLW6</accession>
<proteinExistence type="predicted"/>
<evidence type="ECO:0000313" key="1">
    <source>
        <dbReference type="EMBL" id="CEM31118.1"/>
    </source>
</evidence>
<protein>
    <submittedName>
        <fullName evidence="1">Uncharacterized protein</fullName>
    </submittedName>
</protein>
<name>A0A0G4GLW6_VITBC</name>
<dbReference type="Proteomes" id="UP000041254">
    <property type="component" value="Unassembled WGS sequence"/>
</dbReference>
<sequence length="305" mass="32826">MESLSDDVRRIVAQLTPVETLPALRSPSRSLAILVDARFLSSRLDKALRRTGASLFFAYDELRGDSGALLGLIRVFEQRYGDWRRWEAMVCTAAHLKTITGVPIQLTRQDIVSARLGQLKHHPEAVAQYMLISAHLTPRGSLRLQQSTEGEMTYAMGGGGSRTTVTMTLHLSGAGDAANPPTTVGDRDSYRCFTDAVLGETLLAPHDGNERSVGKANVPLPLPAHVLDSCRHVSISQAGFSKRVLGLSGWRMGDAQLTYAIVFTSGLVMVFTTEGGMMAAAKGRVREVFGPSMARALIGGGEGDS</sequence>